<organism evidence="2 3">
    <name type="scientific">Dimorphilus gyrociliatus</name>
    <dbReference type="NCBI Taxonomy" id="2664684"/>
    <lineage>
        <taxon>Eukaryota</taxon>
        <taxon>Metazoa</taxon>
        <taxon>Spiralia</taxon>
        <taxon>Lophotrochozoa</taxon>
        <taxon>Annelida</taxon>
        <taxon>Polychaeta</taxon>
        <taxon>Polychaeta incertae sedis</taxon>
        <taxon>Dinophilidae</taxon>
        <taxon>Dimorphilus</taxon>
    </lineage>
</organism>
<dbReference type="EMBL" id="CAJFCJ010000005">
    <property type="protein sequence ID" value="CAD5115118.1"/>
    <property type="molecule type" value="Genomic_DNA"/>
</dbReference>
<dbReference type="Proteomes" id="UP000549394">
    <property type="component" value="Unassembled WGS sequence"/>
</dbReference>
<evidence type="ECO:0000313" key="2">
    <source>
        <dbReference type="EMBL" id="CAD5115118.1"/>
    </source>
</evidence>
<dbReference type="AlphaFoldDB" id="A0A7I8VFH5"/>
<protein>
    <submittedName>
        <fullName evidence="2">DgyrCDS4123</fullName>
    </submittedName>
</protein>
<feature type="compositionally biased region" description="Basic and acidic residues" evidence="1">
    <location>
        <begin position="27"/>
        <end position="53"/>
    </location>
</feature>
<sequence>MAKVEEYDEFSSSVDRITLLARLYSKPKGDPEECIDDEQRKTPSPEQDKEARQREKRKRLKERLLKWRPKEENKGETCPVLPNRNLNQTTIGFKQKEPQREAVDDGNELGRSVKTRPKTEQGKLSLWSKMRDLKLEEKVSMGIYDLPLNIPKSFKTPKIYQIALEVRRKKVQ</sequence>
<proteinExistence type="predicted"/>
<gene>
    <name evidence="2" type="ORF">DGYR_LOCUS3892</name>
</gene>
<feature type="compositionally biased region" description="Basic and acidic residues" evidence="1">
    <location>
        <begin position="94"/>
        <end position="103"/>
    </location>
</feature>
<accession>A0A7I8VFH5</accession>
<evidence type="ECO:0000256" key="1">
    <source>
        <dbReference type="SAM" id="MobiDB-lite"/>
    </source>
</evidence>
<evidence type="ECO:0000313" key="3">
    <source>
        <dbReference type="Proteomes" id="UP000549394"/>
    </source>
</evidence>
<keyword evidence="3" id="KW-1185">Reference proteome</keyword>
<reference evidence="2 3" key="1">
    <citation type="submission" date="2020-08" db="EMBL/GenBank/DDBJ databases">
        <authorList>
            <person name="Hejnol A."/>
        </authorList>
    </citation>
    <scope>NUCLEOTIDE SEQUENCE [LARGE SCALE GENOMIC DNA]</scope>
</reference>
<feature type="compositionally biased region" description="Basic and acidic residues" evidence="1">
    <location>
        <begin position="62"/>
        <end position="75"/>
    </location>
</feature>
<name>A0A7I8VFH5_9ANNE</name>
<comment type="caution">
    <text evidence="2">The sequence shown here is derived from an EMBL/GenBank/DDBJ whole genome shotgun (WGS) entry which is preliminary data.</text>
</comment>
<feature type="region of interest" description="Disordered" evidence="1">
    <location>
        <begin position="23"/>
        <end position="121"/>
    </location>
</feature>